<keyword evidence="6" id="KW-0449">Lipoprotein</keyword>
<dbReference type="CDD" id="cd06354">
    <property type="entry name" value="PBP1_PrnA-like"/>
    <property type="match status" value="1"/>
</dbReference>
<dbReference type="InterPro" id="IPR028082">
    <property type="entry name" value="Peripla_BP_I"/>
</dbReference>
<keyword evidence="5" id="KW-0472">Membrane</keyword>
<dbReference type="PANTHER" id="PTHR34296">
    <property type="entry name" value="TRANSCRIPTIONAL ACTIVATOR PROTEIN MED"/>
    <property type="match status" value="1"/>
</dbReference>
<evidence type="ECO:0000256" key="6">
    <source>
        <dbReference type="ARBA" id="ARBA00023288"/>
    </source>
</evidence>
<dbReference type="AlphaFoldDB" id="A0A2N3XPV2"/>
<feature type="domain" description="ABC transporter substrate-binding protein PnrA-like" evidence="8">
    <location>
        <begin position="116"/>
        <end position="412"/>
    </location>
</feature>
<evidence type="ECO:0000256" key="1">
    <source>
        <dbReference type="ARBA" id="ARBA00004193"/>
    </source>
</evidence>
<dbReference type="STRING" id="994479.GCA_000194155_07834"/>
<sequence length="418" mass="42846">MEFVRAAGLRQPGTAGEWVAAGPTGKGNGMRRTPIWGRRSGAGEPRRNGAAVVAVLLTGALALAGCAKDSGSGGNNNAQGKGCQLSAPPAGAAPTTSAAEQQPAPQAPAMRVGLAFDIGGRGDASFNDASVAGLDRAKSQMGFTDVKALDAGAGEPEDAKQTRLRQLAREGYNPVIAVGYAYADALKLVAPEFPGTKFAIIDEDVQGIPNVTSLVFAEEQGSFLVGVIAAHKSQNCHIGFVGGVNTPLIQKFEAGYVAGAKAAAPDIKIERKYLTPAGDFSGFQDPNKGSEVATGQLEAGADVLYHAAGASGKGVFSSVKSANALAIGVDSDQYNQPTVAEYKDVIISSMLKRVDLAVYDYIAAVARNDLGSMPKKFDLSIDGVGYSTSGGKVADLVPAVDAYKTAIALGEIKVSDKP</sequence>
<evidence type="ECO:0000256" key="4">
    <source>
        <dbReference type="ARBA" id="ARBA00022729"/>
    </source>
</evidence>
<dbReference type="Pfam" id="PF02608">
    <property type="entry name" value="Bmp"/>
    <property type="match status" value="1"/>
</dbReference>
<evidence type="ECO:0000256" key="3">
    <source>
        <dbReference type="ARBA" id="ARBA00022475"/>
    </source>
</evidence>
<dbReference type="Proteomes" id="UP000233786">
    <property type="component" value="Unassembled WGS sequence"/>
</dbReference>
<keyword evidence="4" id="KW-0732">Signal</keyword>
<dbReference type="GO" id="GO:0005886">
    <property type="term" value="C:plasma membrane"/>
    <property type="evidence" value="ECO:0007669"/>
    <property type="project" value="UniProtKB-SubCell"/>
</dbReference>
<organism evidence="9 10">
    <name type="scientific">Saccharopolyspora spinosa</name>
    <dbReference type="NCBI Taxonomy" id="60894"/>
    <lineage>
        <taxon>Bacteria</taxon>
        <taxon>Bacillati</taxon>
        <taxon>Actinomycetota</taxon>
        <taxon>Actinomycetes</taxon>
        <taxon>Pseudonocardiales</taxon>
        <taxon>Pseudonocardiaceae</taxon>
        <taxon>Saccharopolyspora</taxon>
    </lineage>
</organism>
<keyword evidence="10" id="KW-1185">Reference proteome</keyword>
<dbReference type="InterPro" id="IPR003760">
    <property type="entry name" value="PnrA-like"/>
</dbReference>
<comment type="similarity">
    <text evidence="2">Belongs to the BMP lipoprotein family.</text>
</comment>
<protein>
    <submittedName>
        <fullName evidence="9">Nucleoside-binding protein</fullName>
    </submittedName>
</protein>
<evidence type="ECO:0000256" key="5">
    <source>
        <dbReference type="ARBA" id="ARBA00023136"/>
    </source>
</evidence>
<dbReference type="PANTHER" id="PTHR34296:SF2">
    <property type="entry name" value="ABC TRANSPORTER GUANOSINE-BINDING PROTEIN NUPN"/>
    <property type="match status" value="1"/>
</dbReference>
<comment type="caution">
    <text evidence="9">The sequence shown here is derived from an EMBL/GenBank/DDBJ whole genome shotgun (WGS) entry which is preliminary data.</text>
</comment>
<dbReference type="Gene3D" id="3.40.50.2300">
    <property type="match status" value="2"/>
</dbReference>
<evidence type="ECO:0000313" key="9">
    <source>
        <dbReference type="EMBL" id="PKW12695.1"/>
    </source>
</evidence>
<feature type="region of interest" description="Disordered" evidence="7">
    <location>
        <begin position="70"/>
        <end position="107"/>
    </location>
</feature>
<proteinExistence type="inferred from homology"/>
<gene>
    <name evidence="9" type="ORF">A8926_0171</name>
</gene>
<evidence type="ECO:0000256" key="2">
    <source>
        <dbReference type="ARBA" id="ARBA00008610"/>
    </source>
</evidence>
<name>A0A2N3XPV2_SACSN</name>
<reference evidence="9" key="1">
    <citation type="submission" date="2017-12" db="EMBL/GenBank/DDBJ databases">
        <title>Sequencing the genomes of 1000 Actinobacteria strains.</title>
        <authorList>
            <person name="Klenk H.-P."/>
        </authorList>
    </citation>
    <scope>NUCLEOTIDE SEQUENCE [LARGE SCALE GENOMIC DNA]</scope>
    <source>
        <strain evidence="9">DSM 44228</strain>
    </source>
</reference>
<keyword evidence="3" id="KW-1003">Cell membrane</keyword>
<feature type="compositionally biased region" description="Low complexity" evidence="7">
    <location>
        <begin position="86"/>
        <end position="107"/>
    </location>
</feature>
<evidence type="ECO:0000259" key="8">
    <source>
        <dbReference type="Pfam" id="PF02608"/>
    </source>
</evidence>
<dbReference type="InterPro" id="IPR050957">
    <property type="entry name" value="BMP_lipoprotein"/>
</dbReference>
<accession>A0A2N3XPV2</accession>
<evidence type="ECO:0000256" key="7">
    <source>
        <dbReference type="SAM" id="MobiDB-lite"/>
    </source>
</evidence>
<dbReference type="SUPFAM" id="SSF53822">
    <property type="entry name" value="Periplasmic binding protein-like I"/>
    <property type="match status" value="1"/>
</dbReference>
<comment type="subcellular location">
    <subcellularLocation>
        <location evidence="1">Cell membrane</location>
        <topology evidence="1">Lipid-anchor</topology>
    </subcellularLocation>
</comment>
<evidence type="ECO:0000313" key="10">
    <source>
        <dbReference type="Proteomes" id="UP000233786"/>
    </source>
</evidence>
<dbReference type="EMBL" id="PJNB01000001">
    <property type="protein sequence ID" value="PKW12695.1"/>
    <property type="molecule type" value="Genomic_DNA"/>
</dbReference>